<evidence type="ECO:0000313" key="1">
    <source>
        <dbReference type="EMBL" id="KAI8675918.1"/>
    </source>
</evidence>
<evidence type="ECO:0000313" key="2">
    <source>
        <dbReference type="Proteomes" id="UP001065298"/>
    </source>
</evidence>
<dbReference type="Proteomes" id="UP001065298">
    <property type="component" value="Chromosome 3"/>
</dbReference>
<proteinExistence type="predicted"/>
<sequence>MELDEALESLPATLEETYERSLLAIEEKRREGFRHILRWPSFSARPMHLDEITEVLAIDFSTKPRPQYDPRKRLVNSAKFFHKHSNLVSVSTVKDRTGQHQELRLAHLSVRDYLLSNKIVGSPASYFTINSLSAHRSIAEACIVYLQQFTSSDGELEKAPKTHSLAPYAAPFWSYHVQAATVAAGKEHSSSSRALLETSNPEAVPLIILIIEFLAQLLRVFGLPVPTTERKLQTDLNSLCVELLSAQLEGQIRFFDPDTPWIDKPDQREWMSNAIGGRHGTALQAASCKGYKDIVQLLLESGAEVNQLAGDYGYALQGAACYGHEECVKLLLDWKADVNAKGGEHHTALHTAAFNGHEKVVKILAEQGAAINDTGSEDRGQNPLIEAAADGHTATVILLLKLGANSLLRDQGGWAALDESAPPGYGTVVRILIDHDPAILQSRDKRGKSALHHTVGQGHVSTVSLLLERGADVNATDIDGRSALFGAARSGNKAIIEILLKHKADVSIEDEEGCEGPEGILPLHIAALRRHIRFVELLLDHGANALAETESGANALHFLELNETYQAEAVAHRLNIDTHNLLERGANINARDEGGHTALMWAAMKGHTSTMRLLIENGADVNSCTDDGWTVMDCFNGMDEDVLNLLWEHGYKDEKQSLDLDGGAPLDIAERDVLNDIRQLLSR</sequence>
<name>A0ACC0R6U0_9HYPO</name>
<dbReference type="EMBL" id="CM046505">
    <property type="protein sequence ID" value="KAI8675918.1"/>
    <property type="molecule type" value="Genomic_DNA"/>
</dbReference>
<accession>A0ACC0R6U0</accession>
<reference evidence="1" key="1">
    <citation type="submission" date="2022-06" db="EMBL/GenBank/DDBJ databases">
        <title>Fusarium solani species complex genomes reveal bases of compartmentalisation and animal pathogenesis.</title>
        <authorList>
            <person name="Tsai I.J."/>
        </authorList>
    </citation>
    <scope>NUCLEOTIDE SEQUENCE</scope>
    <source>
        <strain evidence="1">Fu6.1</strain>
    </source>
</reference>
<protein>
    <submittedName>
        <fullName evidence="1">NACHT domain-containing protein</fullName>
    </submittedName>
</protein>
<gene>
    <name evidence="1" type="ORF">NCS57_00494500</name>
</gene>
<keyword evidence="2" id="KW-1185">Reference proteome</keyword>
<comment type="caution">
    <text evidence="1">The sequence shown here is derived from an EMBL/GenBank/DDBJ whole genome shotgun (WGS) entry which is preliminary data.</text>
</comment>
<organism evidence="1 2">
    <name type="scientific">Fusarium keratoplasticum</name>
    <dbReference type="NCBI Taxonomy" id="1328300"/>
    <lineage>
        <taxon>Eukaryota</taxon>
        <taxon>Fungi</taxon>
        <taxon>Dikarya</taxon>
        <taxon>Ascomycota</taxon>
        <taxon>Pezizomycotina</taxon>
        <taxon>Sordariomycetes</taxon>
        <taxon>Hypocreomycetidae</taxon>
        <taxon>Hypocreales</taxon>
        <taxon>Nectriaceae</taxon>
        <taxon>Fusarium</taxon>
        <taxon>Fusarium solani species complex</taxon>
    </lineage>
</organism>